<dbReference type="EMBL" id="VDUZ01000003">
    <property type="protein sequence ID" value="TXL81577.1"/>
    <property type="molecule type" value="Genomic_DNA"/>
</dbReference>
<protein>
    <submittedName>
        <fullName evidence="2">Pyridoxamine 5'-phosphate oxidase family protein</fullName>
    </submittedName>
</protein>
<dbReference type="SUPFAM" id="SSF50475">
    <property type="entry name" value="FMN-binding split barrel"/>
    <property type="match status" value="1"/>
</dbReference>
<comment type="caution">
    <text evidence="2">The sequence shown here is derived from an EMBL/GenBank/DDBJ whole genome shotgun (WGS) entry which is preliminary data.</text>
</comment>
<evidence type="ECO:0000313" key="3">
    <source>
        <dbReference type="Proteomes" id="UP000321638"/>
    </source>
</evidence>
<dbReference type="Pfam" id="PF01243">
    <property type="entry name" value="PNPOx_N"/>
    <property type="match status" value="1"/>
</dbReference>
<accession>A0A5C8PTL6</accession>
<dbReference type="PANTHER" id="PTHR42815:SF2">
    <property type="entry name" value="FAD-BINDING, PUTATIVE (AFU_ORTHOLOGUE AFUA_6G07600)-RELATED"/>
    <property type="match status" value="1"/>
</dbReference>
<keyword evidence="3" id="KW-1185">Reference proteome</keyword>
<sequence>MPDTNVGPLAGGLPSDPELLDEAGARHLVEAVYPQPSPGVLAKDIGRIDRHIRRFIEMSPFCCLATSDKQGRLDVTPRGDKPGFVKVLDEKTLVLPDRPGNNRLDSLRNILSHPEVGMLFLIPGFEETVRINGTARLSVDSRLLAAMAAEGKNPRSVMVIKVREAYLHCAKAFRRSRLWDPAAQVERSLLPSLSVMIGEQLKLPPEQNAEREQRLEEAYRKTMW</sequence>
<dbReference type="OrthoDB" id="9790331at2"/>
<dbReference type="InterPro" id="IPR011576">
    <property type="entry name" value="Pyridox_Oxase_N"/>
</dbReference>
<gene>
    <name evidence="2" type="ORF">FHP25_03355</name>
</gene>
<reference evidence="2 3" key="1">
    <citation type="submission" date="2019-06" db="EMBL/GenBank/DDBJ databases">
        <title>New taxonomy in bacterial strain CC-CFT640, isolated from vineyard.</title>
        <authorList>
            <person name="Lin S.-Y."/>
            <person name="Tsai C.-F."/>
            <person name="Young C.-C."/>
        </authorList>
    </citation>
    <scope>NUCLEOTIDE SEQUENCE [LARGE SCALE GENOMIC DNA]</scope>
    <source>
        <strain evidence="2 3">CC-CFT640</strain>
    </source>
</reference>
<dbReference type="Gene3D" id="2.30.110.10">
    <property type="entry name" value="Electron Transport, Fmn-binding Protein, Chain A"/>
    <property type="match status" value="1"/>
</dbReference>
<dbReference type="InterPro" id="IPR024029">
    <property type="entry name" value="Pyridox_Oxase_FMN-dep"/>
</dbReference>
<evidence type="ECO:0000313" key="2">
    <source>
        <dbReference type="EMBL" id="TXL81577.1"/>
    </source>
</evidence>
<dbReference type="RefSeq" id="WP_147845486.1">
    <property type="nucleotide sequence ID" value="NZ_VDUZ01000003.1"/>
</dbReference>
<proteinExistence type="predicted"/>
<evidence type="ECO:0000259" key="1">
    <source>
        <dbReference type="Pfam" id="PF01243"/>
    </source>
</evidence>
<dbReference type="AlphaFoldDB" id="A0A5C8PTL6"/>
<dbReference type="PANTHER" id="PTHR42815">
    <property type="entry name" value="FAD-BINDING, PUTATIVE (AFU_ORTHOLOGUE AFUA_6G07600)-RELATED"/>
    <property type="match status" value="1"/>
</dbReference>
<organism evidence="2 3">
    <name type="scientific">Vineibacter terrae</name>
    <dbReference type="NCBI Taxonomy" id="2586908"/>
    <lineage>
        <taxon>Bacteria</taxon>
        <taxon>Pseudomonadati</taxon>
        <taxon>Pseudomonadota</taxon>
        <taxon>Alphaproteobacteria</taxon>
        <taxon>Hyphomicrobiales</taxon>
        <taxon>Vineibacter</taxon>
    </lineage>
</organism>
<dbReference type="Proteomes" id="UP000321638">
    <property type="component" value="Unassembled WGS sequence"/>
</dbReference>
<name>A0A5C8PTL6_9HYPH</name>
<dbReference type="NCBIfam" id="TIGR04025">
    <property type="entry name" value="PPOX_FMN_DR2398"/>
    <property type="match status" value="1"/>
</dbReference>
<dbReference type="InterPro" id="IPR012349">
    <property type="entry name" value="Split_barrel_FMN-bd"/>
</dbReference>
<feature type="domain" description="Pyridoxamine 5'-phosphate oxidase N-terminal" evidence="1">
    <location>
        <begin position="49"/>
        <end position="169"/>
    </location>
</feature>